<dbReference type="AlphaFoldDB" id="A0A7I8KUJ9"/>
<dbReference type="PROSITE" id="PS50011">
    <property type="entry name" value="PROTEIN_KINASE_DOM"/>
    <property type="match status" value="1"/>
</dbReference>
<dbReference type="Pfam" id="PF07714">
    <property type="entry name" value="PK_Tyr_Ser-Thr"/>
    <property type="match status" value="1"/>
</dbReference>
<dbReference type="FunFam" id="1.10.510.10:FF:000258">
    <property type="entry name" value="Probable serine/threonine-protein kinase PBL8"/>
    <property type="match status" value="1"/>
</dbReference>
<organism evidence="10 11">
    <name type="scientific">Spirodela intermedia</name>
    <name type="common">Intermediate duckweed</name>
    <dbReference type="NCBI Taxonomy" id="51605"/>
    <lineage>
        <taxon>Eukaryota</taxon>
        <taxon>Viridiplantae</taxon>
        <taxon>Streptophyta</taxon>
        <taxon>Embryophyta</taxon>
        <taxon>Tracheophyta</taxon>
        <taxon>Spermatophyta</taxon>
        <taxon>Magnoliopsida</taxon>
        <taxon>Liliopsida</taxon>
        <taxon>Araceae</taxon>
        <taxon>Lemnoideae</taxon>
        <taxon>Spirodela</taxon>
    </lineage>
</organism>
<feature type="region of interest" description="Disordered" evidence="8">
    <location>
        <begin position="422"/>
        <end position="492"/>
    </location>
</feature>
<dbReference type="InterPro" id="IPR050823">
    <property type="entry name" value="Plant_Ser_Thr_Prot_Kinase"/>
</dbReference>
<keyword evidence="11" id="KW-1185">Reference proteome</keyword>
<keyword evidence="2" id="KW-0723">Serine/threonine-protein kinase</keyword>
<keyword evidence="3" id="KW-0808">Transferase</keyword>
<evidence type="ECO:0000256" key="6">
    <source>
        <dbReference type="ARBA" id="ARBA00022821"/>
    </source>
</evidence>
<dbReference type="InterPro" id="IPR008271">
    <property type="entry name" value="Ser/Thr_kinase_AS"/>
</dbReference>
<dbReference type="GO" id="GO:0004674">
    <property type="term" value="F:protein serine/threonine kinase activity"/>
    <property type="evidence" value="ECO:0007669"/>
    <property type="project" value="UniProtKB-KW"/>
</dbReference>
<dbReference type="EMBL" id="LR746271">
    <property type="protein sequence ID" value="CAA7400768.1"/>
    <property type="molecule type" value="Genomic_DNA"/>
</dbReference>
<evidence type="ECO:0000256" key="1">
    <source>
        <dbReference type="ARBA" id="ARBA00012513"/>
    </source>
</evidence>
<gene>
    <name evidence="10" type="ORF">SI8410_08011446</name>
</gene>
<name>A0A7I8KUJ9_SPIIN</name>
<feature type="compositionally biased region" description="Basic residues" evidence="8">
    <location>
        <begin position="483"/>
        <end position="492"/>
    </location>
</feature>
<keyword evidence="7" id="KW-0067">ATP-binding</keyword>
<dbReference type="InterPro" id="IPR001245">
    <property type="entry name" value="Ser-Thr/Tyr_kinase_cat_dom"/>
</dbReference>
<evidence type="ECO:0000256" key="3">
    <source>
        <dbReference type="ARBA" id="ARBA00022679"/>
    </source>
</evidence>
<dbReference type="GO" id="GO:0005524">
    <property type="term" value="F:ATP binding"/>
    <property type="evidence" value="ECO:0007669"/>
    <property type="project" value="UniProtKB-KW"/>
</dbReference>
<dbReference type="InterPro" id="IPR011009">
    <property type="entry name" value="Kinase-like_dom_sf"/>
</dbReference>
<evidence type="ECO:0000256" key="7">
    <source>
        <dbReference type="ARBA" id="ARBA00022840"/>
    </source>
</evidence>
<evidence type="ECO:0000259" key="9">
    <source>
        <dbReference type="PROSITE" id="PS50011"/>
    </source>
</evidence>
<evidence type="ECO:0000256" key="2">
    <source>
        <dbReference type="ARBA" id="ARBA00022527"/>
    </source>
</evidence>
<dbReference type="FunFam" id="3.30.200.20:FF:000228">
    <property type="entry name" value="Serine/threonine-protein kinase BIK1"/>
    <property type="match status" value="1"/>
</dbReference>
<evidence type="ECO:0000256" key="4">
    <source>
        <dbReference type="ARBA" id="ARBA00022741"/>
    </source>
</evidence>
<keyword evidence="6" id="KW-0611">Plant defense</keyword>
<proteinExistence type="predicted"/>
<protein>
    <recommendedName>
        <fullName evidence="1">non-specific serine/threonine protein kinase</fullName>
        <ecNumber evidence="1">2.7.11.1</ecNumber>
    </recommendedName>
</protein>
<evidence type="ECO:0000313" key="10">
    <source>
        <dbReference type="EMBL" id="CAA7400768.1"/>
    </source>
</evidence>
<dbReference type="PANTHER" id="PTHR45621">
    <property type="entry name" value="OS01G0588500 PROTEIN-RELATED"/>
    <property type="match status" value="1"/>
</dbReference>
<dbReference type="GO" id="GO:0006952">
    <property type="term" value="P:defense response"/>
    <property type="evidence" value="ECO:0007669"/>
    <property type="project" value="UniProtKB-KW"/>
</dbReference>
<dbReference type="OrthoDB" id="4062651at2759"/>
<dbReference type="Gene3D" id="1.10.510.10">
    <property type="entry name" value="Transferase(Phosphotransferase) domain 1"/>
    <property type="match status" value="1"/>
</dbReference>
<evidence type="ECO:0000313" key="11">
    <source>
        <dbReference type="Proteomes" id="UP000663760"/>
    </source>
</evidence>
<keyword evidence="4" id="KW-0547">Nucleotide-binding</keyword>
<dbReference type="Proteomes" id="UP000663760">
    <property type="component" value="Chromosome 8"/>
</dbReference>
<feature type="domain" description="Protein kinase" evidence="9">
    <location>
        <begin position="82"/>
        <end position="363"/>
    </location>
</feature>
<dbReference type="EC" id="2.7.11.1" evidence="1"/>
<reference evidence="10" key="1">
    <citation type="submission" date="2020-02" db="EMBL/GenBank/DDBJ databases">
        <authorList>
            <person name="Scholz U."/>
            <person name="Mascher M."/>
            <person name="Fiebig A."/>
        </authorList>
    </citation>
    <scope>NUCLEOTIDE SEQUENCE</scope>
</reference>
<sequence length="492" mass="54380">MEKKSNLSWRRFFACYGRVGDSPSVAGGAVHAKQRSLRRSSFSDASFNGGAAFSPEDLSLSLVGADLHVFTLAELKTVTQHFSSGHLIGEGGFGPVYKGFVDEKLRPGLKAQQVAVKLLDKEGHQGHREWLAEVIFLGQLSHPNLVKLIGYCCEEEHRLLVYEFMARGSLENHLFRRFFASLPWMTRLKIAVGAAKGLAFLHEAEKPVIYRDFKASNILLDCDYKAKLSDFGLAKDGPQGEETHVSTRVMGTQGYAAPEYIMTGHLTAKSDVYSFGVVLLELLSGRRSVDRSRNGREQNLVEWAQPWLTNTKRLGRIMDPTLEGQYSPSGAQSAAALAAQCLSRNPKGRPTMKAVVDALEPLLLLDDFHVGTFVFTVLSPPEEAAAKEALPARMNRVLRRGEKEAAAEPPPVRMNRVLRRGEEEVAAGEAQPARMNRVLRRGEKEEEEGEEAGQRRRRRGSGLEVRSPKPVSVTDTAVYRSSPKARSRGRGA</sequence>
<evidence type="ECO:0000256" key="5">
    <source>
        <dbReference type="ARBA" id="ARBA00022777"/>
    </source>
</evidence>
<dbReference type="SUPFAM" id="SSF56112">
    <property type="entry name" value="Protein kinase-like (PK-like)"/>
    <property type="match status" value="1"/>
</dbReference>
<dbReference type="InterPro" id="IPR000719">
    <property type="entry name" value="Prot_kinase_dom"/>
</dbReference>
<accession>A0A7I8KUJ9</accession>
<keyword evidence="5" id="KW-0418">Kinase</keyword>
<evidence type="ECO:0000256" key="8">
    <source>
        <dbReference type="SAM" id="MobiDB-lite"/>
    </source>
</evidence>
<dbReference type="PROSITE" id="PS00108">
    <property type="entry name" value="PROTEIN_KINASE_ST"/>
    <property type="match status" value="1"/>
</dbReference>
<dbReference type="Gene3D" id="3.30.200.20">
    <property type="entry name" value="Phosphorylase Kinase, domain 1"/>
    <property type="match status" value="1"/>
</dbReference>